<evidence type="ECO:0000256" key="8">
    <source>
        <dbReference type="RuleBase" id="RU364131"/>
    </source>
</evidence>
<accession>A0A667GDL8</accession>
<evidence type="ECO:0000256" key="2">
    <source>
        <dbReference type="ARBA" id="ARBA00005948"/>
    </source>
</evidence>
<dbReference type="InterPro" id="IPR047297">
    <property type="entry name" value="FXYD_motif"/>
</dbReference>
<dbReference type="InterPro" id="IPR000272">
    <property type="entry name" value="Ion-transport_regulator_FXYD"/>
</dbReference>
<organism evidence="9 10">
    <name type="scientific">Lynx canadensis</name>
    <name type="common">Canada lynx</name>
    <name type="synonym">Felis canadensis</name>
    <dbReference type="NCBI Taxonomy" id="61383"/>
    <lineage>
        <taxon>Eukaryota</taxon>
        <taxon>Metazoa</taxon>
        <taxon>Chordata</taxon>
        <taxon>Craniata</taxon>
        <taxon>Vertebrata</taxon>
        <taxon>Euteleostomi</taxon>
        <taxon>Mammalia</taxon>
        <taxon>Eutheria</taxon>
        <taxon>Laurasiatheria</taxon>
        <taxon>Carnivora</taxon>
        <taxon>Feliformia</taxon>
        <taxon>Felidae</taxon>
        <taxon>Felinae</taxon>
        <taxon>Lynx</taxon>
    </lineage>
</organism>
<dbReference type="Gene3D" id="1.20.5.780">
    <property type="entry name" value="Single helix bin"/>
    <property type="match status" value="1"/>
</dbReference>
<evidence type="ECO:0000256" key="4">
    <source>
        <dbReference type="ARBA" id="ARBA00022692"/>
    </source>
</evidence>
<dbReference type="GO" id="GO:0071805">
    <property type="term" value="P:potassium ion transmembrane transport"/>
    <property type="evidence" value="ECO:0007669"/>
    <property type="project" value="InterPro"/>
</dbReference>
<dbReference type="GO" id="GO:0017080">
    <property type="term" value="F:sodium channel regulator activity"/>
    <property type="evidence" value="ECO:0007669"/>
    <property type="project" value="TreeGrafter"/>
</dbReference>
<evidence type="ECO:0000256" key="1">
    <source>
        <dbReference type="ARBA" id="ARBA00004167"/>
    </source>
</evidence>
<evidence type="ECO:0000313" key="10">
    <source>
        <dbReference type="Proteomes" id="UP000472241"/>
    </source>
</evidence>
<keyword evidence="6 8" id="KW-0406">Ion transport</keyword>
<evidence type="ECO:0000256" key="5">
    <source>
        <dbReference type="ARBA" id="ARBA00022989"/>
    </source>
</evidence>
<evidence type="ECO:0000256" key="3">
    <source>
        <dbReference type="ARBA" id="ARBA00022448"/>
    </source>
</evidence>
<keyword evidence="3 8" id="KW-0813">Transport</keyword>
<dbReference type="InterPro" id="IPR047283">
    <property type="entry name" value="FXYD4"/>
</dbReference>
<evidence type="ECO:0000256" key="6">
    <source>
        <dbReference type="ARBA" id="ARBA00023065"/>
    </source>
</evidence>
<feature type="transmembrane region" description="Helical" evidence="8">
    <location>
        <begin position="38"/>
        <end position="58"/>
    </location>
</feature>
<protein>
    <recommendedName>
        <fullName evidence="8">FXYD domain-containing ion transport regulator</fullName>
    </recommendedName>
</protein>
<proteinExistence type="inferred from homology"/>
<dbReference type="Ensembl" id="ENSLCNT00005006872.1">
    <property type="protein sequence ID" value="ENSLCNP00005006103.1"/>
    <property type="gene ID" value="ENSLCNG00005004074.1"/>
</dbReference>
<name>A0A667GDL8_LYNCA</name>
<dbReference type="Pfam" id="PF02038">
    <property type="entry name" value="ATP1G1_PLM_MAT8"/>
    <property type="match status" value="1"/>
</dbReference>
<evidence type="ECO:0000256" key="7">
    <source>
        <dbReference type="ARBA" id="ARBA00023136"/>
    </source>
</evidence>
<dbReference type="PANTHER" id="PTHR14132:SF10">
    <property type="entry name" value="FXYD DOMAIN-CONTAINING ION TRANSPORT REGULATOR 4"/>
    <property type="match status" value="1"/>
</dbReference>
<sequence>MIYKQLCHEESDLGPSLHTGRAACLGCQSPFYYDRESLQVGGMIFGGLLCIAGILIAMNGKLHTSIQNKELLKKKKRLPYRKKGKKSEGHFTIS</sequence>
<comment type="similarity">
    <text evidence="2 8">Belongs to the FXYD family.</text>
</comment>
<keyword evidence="4 8" id="KW-0812">Transmembrane</keyword>
<keyword evidence="5 8" id="KW-1133">Transmembrane helix</keyword>
<reference evidence="9" key="1">
    <citation type="submission" date="2025-08" db="UniProtKB">
        <authorList>
            <consortium name="Ensembl"/>
        </authorList>
    </citation>
    <scope>IDENTIFICATION</scope>
</reference>
<dbReference type="PROSITE" id="PS01310">
    <property type="entry name" value="FXYD"/>
    <property type="match status" value="1"/>
</dbReference>
<dbReference type="GO" id="GO:0016020">
    <property type="term" value="C:membrane"/>
    <property type="evidence" value="ECO:0007669"/>
    <property type="project" value="UniProtKB-SubCell"/>
</dbReference>
<dbReference type="CDD" id="cd20322">
    <property type="entry name" value="FXYD4"/>
    <property type="match status" value="1"/>
</dbReference>
<keyword evidence="10" id="KW-1185">Reference proteome</keyword>
<dbReference type="Proteomes" id="UP000472241">
    <property type="component" value="Unplaced"/>
</dbReference>
<dbReference type="PANTHER" id="PTHR14132">
    <property type="entry name" value="SODIUM/POTASSIUM-TRANSPORTING ATPASE SUBUNIT GAMMA"/>
    <property type="match status" value="1"/>
</dbReference>
<dbReference type="GO" id="GO:0043269">
    <property type="term" value="P:regulation of monoatomic ion transport"/>
    <property type="evidence" value="ECO:0007669"/>
    <property type="project" value="InterPro"/>
</dbReference>
<reference evidence="9" key="2">
    <citation type="submission" date="2025-09" db="UniProtKB">
        <authorList>
            <consortium name="Ensembl"/>
        </authorList>
    </citation>
    <scope>IDENTIFICATION</scope>
</reference>
<comment type="subcellular location">
    <subcellularLocation>
        <location evidence="1">Membrane</location>
        <topology evidence="1">Single-pass membrane protein</topology>
    </subcellularLocation>
</comment>
<dbReference type="AlphaFoldDB" id="A0A667GDL8"/>
<keyword evidence="7 8" id="KW-0472">Membrane</keyword>
<evidence type="ECO:0000313" key="9">
    <source>
        <dbReference type="Ensembl" id="ENSLCNP00005006103.1"/>
    </source>
</evidence>